<evidence type="ECO:0000256" key="3">
    <source>
        <dbReference type="ARBA" id="ARBA00022692"/>
    </source>
</evidence>
<comment type="similarity">
    <text evidence="2">Belongs to the TerC family.</text>
</comment>
<evidence type="ECO:0000313" key="8">
    <source>
        <dbReference type="Proteomes" id="UP000753961"/>
    </source>
</evidence>
<feature type="transmembrane region" description="Helical" evidence="6">
    <location>
        <begin position="168"/>
        <end position="189"/>
    </location>
</feature>
<evidence type="ECO:0000256" key="4">
    <source>
        <dbReference type="ARBA" id="ARBA00022989"/>
    </source>
</evidence>
<evidence type="ECO:0000256" key="5">
    <source>
        <dbReference type="ARBA" id="ARBA00023136"/>
    </source>
</evidence>
<dbReference type="PANTHER" id="PTHR30238">
    <property type="entry name" value="MEMBRANE BOUND PREDICTED REDOX MODULATOR"/>
    <property type="match status" value="1"/>
</dbReference>
<proteinExistence type="inferred from homology"/>
<gene>
    <name evidence="7" type="ORF">KUV50_00790</name>
</gene>
<comment type="caution">
    <text evidence="7">The sequence shown here is derived from an EMBL/GenBank/DDBJ whole genome shotgun (WGS) entry which is preliminary data.</text>
</comment>
<dbReference type="GO" id="GO:0016020">
    <property type="term" value="C:membrane"/>
    <property type="evidence" value="ECO:0007669"/>
    <property type="project" value="UniProtKB-SubCell"/>
</dbReference>
<keyword evidence="5 6" id="KW-0472">Membrane</keyword>
<evidence type="ECO:0000256" key="2">
    <source>
        <dbReference type="ARBA" id="ARBA00007511"/>
    </source>
</evidence>
<dbReference type="Proteomes" id="UP000753961">
    <property type="component" value="Unassembled WGS sequence"/>
</dbReference>
<comment type="subcellular location">
    <subcellularLocation>
        <location evidence="1">Membrane</location>
        <topology evidence="1">Multi-pass membrane protein</topology>
    </subcellularLocation>
</comment>
<reference evidence="7" key="1">
    <citation type="submission" date="2021-06" db="EMBL/GenBank/DDBJ databases">
        <title>44 bacteria genomes isolated from Dapeng, Shenzhen.</title>
        <authorList>
            <person name="Zheng W."/>
            <person name="Yu S."/>
            <person name="Huang Y."/>
        </authorList>
    </citation>
    <scope>NUCLEOTIDE SEQUENCE</scope>
    <source>
        <strain evidence="7">DP5N28-2</strain>
    </source>
</reference>
<accession>A0A953HQQ2</accession>
<feature type="transmembrane region" description="Helical" evidence="6">
    <location>
        <begin position="140"/>
        <end position="162"/>
    </location>
</feature>
<protein>
    <submittedName>
        <fullName evidence="7">TerC family protein</fullName>
    </submittedName>
</protein>
<evidence type="ECO:0000313" key="7">
    <source>
        <dbReference type="EMBL" id="MBY5956650.1"/>
    </source>
</evidence>
<dbReference type="EMBL" id="JAHVHU010000002">
    <property type="protein sequence ID" value="MBY5956650.1"/>
    <property type="molecule type" value="Genomic_DNA"/>
</dbReference>
<sequence>MIELLFGIAIPDFSHPAIWMSLLTLTFLEIVLGVDNILFISIISGKLPKEHQGKAINIGLILAMVMRIVLLFGISYLTAMQAVWFSFDIGWLAAGVSGQSVILFAGGVFLLYKATSEIHHKLEGDQLAAANKKVNTLSNAIVQISVINLVFSIDSILTAVGMTSGLDGALLIMIIAVVISVGIMMAFAVPVGNFVNEHPTIQMLGLAFLILIGFMLVTEAAHLSHLEVFDETVGAIPKGYLYFAIAFSLMVEMLNMRLRKTKKPVQLHGAAEKVSESN</sequence>
<feature type="transmembrane region" description="Helical" evidence="6">
    <location>
        <begin position="18"/>
        <end position="43"/>
    </location>
</feature>
<dbReference type="Pfam" id="PF03741">
    <property type="entry name" value="TerC"/>
    <property type="match status" value="1"/>
</dbReference>
<evidence type="ECO:0000256" key="6">
    <source>
        <dbReference type="SAM" id="Phobius"/>
    </source>
</evidence>
<feature type="transmembrane region" description="Helical" evidence="6">
    <location>
        <begin position="201"/>
        <end position="220"/>
    </location>
</feature>
<feature type="transmembrane region" description="Helical" evidence="6">
    <location>
        <begin position="89"/>
        <end position="112"/>
    </location>
</feature>
<keyword evidence="3 6" id="KW-0812">Transmembrane</keyword>
<keyword evidence="8" id="KW-1185">Reference proteome</keyword>
<keyword evidence="4 6" id="KW-1133">Transmembrane helix</keyword>
<dbReference type="AlphaFoldDB" id="A0A953HQQ2"/>
<name>A0A953HQQ2_9BACT</name>
<feature type="transmembrane region" description="Helical" evidence="6">
    <location>
        <begin position="240"/>
        <end position="258"/>
    </location>
</feature>
<feature type="transmembrane region" description="Helical" evidence="6">
    <location>
        <begin position="55"/>
        <end position="77"/>
    </location>
</feature>
<organism evidence="7 8">
    <name type="scientific">Membranihabitans marinus</name>
    <dbReference type="NCBI Taxonomy" id="1227546"/>
    <lineage>
        <taxon>Bacteria</taxon>
        <taxon>Pseudomonadati</taxon>
        <taxon>Bacteroidota</taxon>
        <taxon>Saprospiria</taxon>
        <taxon>Saprospirales</taxon>
        <taxon>Saprospiraceae</taxon>
        <taxon>Membranihabitans</taxon>
    </lineage>
</organism>
<evidence type="ECO:0000256" key="1">
    <source>
        <dbReference type="ARBA" id="ARBA00004141"/>
    </source>
</evidence>
<dbReference type="InterPro" id="IPR005496">
    <property type="entry name" value="Integral_membrane_TerC"/>
</dbReference>
<dbReference type="PANTHER" id="PTHR30238:SF4">
    <property type="entry name" value="SLL1022 PROTEIN"/>
    <property type="match status" value="1"/>
</dbReference>
<dbReference type="RefSeq" id="WP_222578174.1">
    <property type="nucleotide sequence ID" value="NZ_JAHVHU010000002.1"/>
</dbReference>